<feature type="compositionally biased region" description="Polar residues" evidence="1">
    <location>
        <begin position="245"/>
        <end position="260"/>
    </location>
</feature>
<feature type="region of interest" description="Disordered" evidence="1">
    <location>
        <begin position="245"/>
        <end position="279"/>
    </location>
</feature>
<feature type="compositionally biased region" description="Low complexity" evidence="1">
    <location>
        <begin position="55"/>
        <end position="81"/>
    </location>
</feature>
<evidence type="ECO:0000313" key="3">
    <source>
        <dbReference type="Proteomes" id="UP001358417"/>
    </source>
</evidence>
<feature type="compositionally biased region" description="Acidic residues" evidence="1">
    <location>
        <begin position="770"/>
        <end position="785"/>
    </location>
</feature>
<evidence type="ECO:0008006" key="4">
    <source>
        <dbReference type="Google" id="ProtNLM"/>
    </source>
</evidence>
<feature type="region of interest" description="Disordered" evidence="1">
    <location>
        <begin position="1"/>
        <end position="156"/>
    </location>
</feature>
<dbReference type="RefSeq" id="XP_064704818.1">
    <property type="nucleotide sequence ID" value="XM_064847706.1"/>
</dbReference>
<feature type="compositionally biased region" description="Basic and acidic residues" evidence="1">
    <location>
        <begin position="126"/>
        <end position="146"/>
    </location>
</feature>
<sequence>MVDQPPPRKKSRFFTEGKSKIGNLLHPFRKSTAHDEANNFNQTASAGSSTLPNDTQSTHSQTASPSSSSTQALAQPSSAQSHLRRPPTASYPPYNLRSRQVNNETLRAQTRHQSSSAMSEDDTDIESNHGDEHHGEPDESDQENKSPSRASTITPALDRLAVKAPRPRAIYGVEELDPTGAHVSIFGRGQPITSTSASNPPLLQQGLETERAPFTFRADQRLTAFPPNQQSATPRGQILAQMSMQGVHQDTGPLSQSSRPLQGHPPAQGPGYIDTDRDAQGNILPVNQRYDPWVNGRRPVNLPNTGITSLPFKTTPLHLSNPDATVPDNLYTSPGRIEHAHMWAKISRKRKRPDTILPPPAYVYKRTNDPNFNILNAILLYPELVFAFASILPVKDLINLYAISRDFHTIIDTRFTTVILGQALSKARESARIFQFRCYNHMCRNDPATRMPHPNIRLAERNIPRKIPSFRWLRMILHREKVIHELMTVFAEDGIPLPARCRLALKRMWFLMDIPDNARRIGSIHNRNFMSDLDLYFAACFFTKLDMRLNDPTSGEKRDGMRKLLLGQRSLTTVLQVLKRDIWTTRYELMQEWIKFKYVPAADEAGMDIFGVPAAEIGRGHLEYWGKRGKKDLGRQPELLMRPDSLVMREALRRGFRFDVHYVRFMLYGYVRPDTLEDYAPREYGRRIEELNDEYEIDDIVGGVSALGVGDEGYDPLLDLGRPNRPSVSTAVQHPTTKEELDNRSKSKDMAALCREWWLKEMQESGRLDLDDDSDSQDDDHDEGA</sequence>
<dbReference type="GeneID" id="89972306"/>
<dbReference type="EMBL" id="JAVRRD010000018">
    <property type="protein sequence ID" value="KAK5050008.1"/>
    <property type="molecule type" value="Genomic_DNA"/>
</dbReference>
<evidence type="ECO:0000256" key="1">
    <source>
        <dbReference type="SAM" id="MobiDB-lite"/>
    </source>
</evidence>
<feature type="compositionally biased region" description="Basic and acidic residues" evidence="1">
    <location>
        <begin position="736"/>
        <end position="748"/>
    </location>
</feature>
<feature type="compositionally biased region" description="Polar residues" evidence="1">
    <location>
        <begin position="38"/>
        <end position="54"/>
    </location>
</feature>
<gene>
    <name evidence="2" type="ORF">LTR84_004127</name>
</gene>
<accession>A0AAV9N5J8</accession>
<feature type="compositionally biased region" description="Polar residues" evidence="1">
    <location>
        <begin position="726"/>
        <end position="735"/>
    </location>
</feature>
<name>A0AAV9N5J8_9EURO</name>
<feature type="region of interest" description="Disordered" evidence="1">
    <location>
        <begin position="721"/>
        <end position="748"/>
    </location>
</feature>
<dbReference type="AlphaFoldDB" id="A0AAV9N5J8"/>
<keyword evidence="3" id="KW-1185">Reference proteome</keyword>
<comment type="caution">
    <text evidence="2">The sequence shown here is derived from an EMBL/GenBank/DDBJ whole genome shotgun (WGS) entry which is preliminary data.</text>
</comment>
<dbReference type="Proteomes" id="UP001358417">
    <property type="component" value="Unassembled WGS sequence"/>
</dbReference>
<reference evidence="2 3" key="1">
    <citation type="submission" date="2023-08" db="EMBL/GenBank/DDBJ databases">
        <title>Black Yeasts Isolated from many extreme environments.</title>
        <authorList>
            <person name="Coleine C."/>
            <person name="Stajich J.E."/>
            <person name="Selbmann L."/>
        </authorList>
    </citation>
    <scope>NUCLEOTIDE SEQUENCE [LARGE SCALE GENOMIC DNA]</scope>
    <source>
        <strain evidence="2 3">CCFEE 5792</strain>
    </source>
</reference>
<feature type="compositionally biased region" description="Polar residues" evidence="1">
    <location>
        <begin position="97"/>
        <end position="118"/>
    </location>
</feature>
<organism evidence="2 3">
    <name type="scientific">Exophiala bonariae</name>
    <dbReference type="NCBI Taxonomy" id="1690606"/>
    <lineage>
        <taxon>Eukaryota</taxon>
        <taxon>Fungi</taxon>
        <taxon>Dikarya</taxon>
        <taxon>Ascomycota</taxon>
        <taxon>Pezizomycotina</taxon>
        <taxon>Eurotiomycetes</taxon>
        <taxon>Chaetothyriomycetidae</taxon>
        <taxon>Chaetothyriales</taxon>
        <taxon>Herpotrichiellaceae</taxon>
        <taxon>Exophiala</taxon>
    </lineage>
</organism>
<protein>
    <recommendedName>
        <fullName evidence="4">F-box domain-containing protein</fullName>
    </recommendedName>
</protein>
<proteinExistence type="predicted"/>
<feature type="region of interest" description="Disordered" evidence="1">
    <location>
        <begin position="765"/>
        <end position="785"/>
    </location>
</feature>
<evidence type="ECO:0000313" key="2">
    <source>
        <dbReference type="EMBL" id="KAK5050008.1"/>
    </source>
</evidence>